<protein>
    <submittedName>
        <fullName evidence="1">Uncharacterized protein</fullName>
    </submittedName>
</protein>
<proteinExistence type="predicted"/>
<keyword evidence="2" id="KW-1185">Reference proteome</keyword>
<accession>A0A1G9GDX6</accession>
<dbReference type="AlphaFoldDB" id="A0A1G9GDX6"/>
<name>A0A1G9GDX6_9EURY</name>
<evidence type="ECO:0000313" key="2">
    <source>
        <dbReference type="Proteomes" id="UP000198882"/>
    </source>
</evidence>
<gene>
    <name evidence="1" type="ORF">SAMN04515672_4465</name>
</gene>
<reference evidence="2" key="1">
    <citation type="submission" date="2016-10" db="EMBL/GenBank/DDBJ databases">
        <authorList>
            <person name="Varghese N."/>
            <person name="Submissions S."/>
        </authorList>
    </citation>
    <scope>NUCLEOTIDE SEQUENCE [LARGE SCALE GENOMIC DNA]</scope>
    <source>
        <strain evidence="2">B4,CECT 8067,JCM 17497</strain>
    </source>
</reference>
<dbReference type="EMBL" id="FNFE01000009">
    <property type="protein sequence ID" value="SDK98822.1"/>
    <property type="molecule type" value="Genomic_DNA"/>
</dbReference>
<dbReference type="Proteomes" id="UP000198882">
    <property type="component" value="Unassembled WGS sequence"/>
</dbReference>
<evidence type="ECO:0000313" key="1">
    <source>
        <dbReference type="EMBL" id="SDK98822.1"/>
    </source>
</evidence>
<organism evidence="1 2">
    <name type="scientific">Natronorubrum texcoconense</name>
    <dbReference type="NCBI Taxonomy" id="1095776"/>
    <lineage>
        <taxon>Archaea</taxon>
        <taxon>Methanobacteriati</taxon>
        <taxon>Methanobacteriota</taxon>
        <taxon>Stenosarchaea group</taxon>
        <taxon>Halobacteria</taxon>
        <taxon>Halobacteriales</taxon>
        <taxon>Natrialbaceae</taxon>
        <taxon>Natronorubrum</taxon>
    </lineage>
</organism>
<sequence>MDDLPDGAGLWEETDAAQRARAARNAMKRQIGDR</sequence>